<dbReference type="Proteomes" id="UP001300012">
    <property type="component" value="Unassembled WGS sequence"/>
</dbReference>
<evidence type="ECO:0000256" key="2">
    <source>
        <dbReference type="ARBA" id="ARBA00001974"/>
    </source>
</evidence>
<comment type="subcellular location">
    <subcellularLocation>
        <location evidence="11">Cytoplasm</location>
    </subcellularLocation>
</comment>
<dbReference type="InterPro" id="IPR036188">
    <property type="entry name" value="FAD/NAD-bd_sf"/>
</dbReference>
<comment type="caution">
    <text evidence="13">The sequence shown here is derived from an EMBL/GenBank/DDBJ whole genome shotgun (WGS) entry which is preliminary data.</text>
</comment>
<comment type="catalytic activity">
    <reaction evidence="1">
        <text>coproporphyrinogen III + 3 O2 = coproporphyrin III + 3 H2O2</text>
        <dbReference type="Rhea" id="RHEA:43436"/>
        <dbReference type="ChEBI" id="CHEBI:15379"/>
        <dbReference type="ChEBI" id="CHEBI:16240"/>
        <dbReference type="ChEBI" id="CHEBI:57309"/>
        <dbReference type="ChEBI" id="CHEBI:131725"/>
        <dbReference type="EC" id="1.3.3.15"/>
    </reaction>
    <physiologicalReaction direction="left-to-right" evidence="1">
        <dbReference type="Rhea" id="RHEA:43437"/>
    </physiologicalReaction>
</comment>
<evidence type="ECO:0000256" key="3">
    <source>
        <dbReference type="ARBA" id="ARBA00004744"/>
    </source>
</evidence>
<dbReference type="InterPro" id="IPR002937">
    <property type="entry name" value="Amino_oxidase"/>
</dbReference>
<evidence type="ECO:0000256" key="6">
    <source>
        <dbReference type="ARBA" id="ARBA00019046"/>
    </source>
</evidence>
<name>A0ABT1Y8U4_9BACL</name>
<evidence type="ECO:0000313" key="13">
    <source>
        <dbReference type="EMBL" id="MCR8629611.1"/>
    </source>
</evidence>
<dbReference type="EMBL" id="JANQBD010000001">
    <property type="protein sequence ID" value="MCR8629611.1"/>
    <property type="molecule type" value="Genomic_DNA"/>
</dbReference>
<dbReference type="Pfam" id="PF01593">
    <property type="entry name" value="Amino_oxidase"/>
    <property type="match status" value="1"/>
</dbReference>
<comment type="pathway">
    <text evidence="3 11">Porphyrin-containing compound metabolism; protoheme biosynthesis.</text>
</comment>
<evidence type="ECO:0000256" key="11">
    <source>
        <dbReference type="RuleBase" id="RU364052"/>
    </source>
</evidence>
<dbReference type="Gene3D" id="3.50.50.60">
    <property type="entry name" value="FAD/NAD(P)-binding domain"/>
    <property type="match status" value="1"/>
</dbReference>
<organism evidence="13 14">
    <name type="scientific">Paenibacillus radicis</name>
    <name type="common">ex Xue et al. 2023</name>
    <dbReference type="NCBI Taxonomy" id="2972489"/>
    <lineage>
        <taxon>Bacteria</taxon>
        <taxon>Bacillati</taxon>
        <taxon>Bacillota</taxon>
        <taxon>Bacilli</taxon>
        <taxon>Bacillales</taxon>
        <taxon>Paenibacillaceae</taxon>
        <taxon>Paenibacillus</taxon>
    </lineage>
</organism>
<keyword evidence="11" id="KW-0963">Cytoplasm</keyword>
<dbReference type="NCBIfam" id="TIGR00562">
    <property type="entry name" value="proto_IX_ox"/>
    <property type="match status" value="1"/>
</dbReference>
<reference evidence="13 14" key="1">
    <citation type="submission" date="2022-08" db="EMBL/GenBank/DDBJ databases">
        <title>Paenibacillus endoradicis sp. nov., Paenibacillus radicibacter sp. nov and Paenibacillus pararadicis sp. nov., three cold-adapted plant growth-promoting bacteria isolated from root of Larix gmelinii in Great Khingan.</title>
        <authorList>
            <person name="Xue H."/>
        </authorList>
    </citation>
    <scope>NUCLEOTIDE SEQUENCE [LARGE SCALE GENOMIC DNA]</scope>
    <source>
        <strain evidence="13 14">N5-1-1-5</strain>
    </source>
</reference>
<keyword evidence="7 11" id="KW-0285">Flavoprotein</keyword>
<evidence type="ECO:0000313" key="14">
    <source>
        <dbReference type="Proteomes" id="UP001300012"/>
    </source>
</evidence>
<evidence type="ECO:0000256" key="8">
    <source>
        <dbReference type="ARBA" id="ARBA00022827"/>
    </source>
</evidence>
<dbReference type="InterPro" id="IPR050464">
    <property type="entry name" value="Zeta_carotene_desat/Oxidored"/>
</dbReference>
<comment type="similarity">
    <text evidence="4 11">Belongs to the protoporphyrinogen/coproporphyrinogen oxidase family. Coproporphyrinogen III oxidase subfamily.</text>
</comment>
<feature type="domain" description="Amine oxidase" evidence="12">
    <location>
        <begin position="15"/>
        <end position="472"/>
    </location>
</feature>
<comment type="function">
    <text evidence="11">Involved in coproporphyrin-dependent heme b biosynthesis. Catalyzes the oxidation of coproporphyrinogen III to coproporphyrin III.</text>
</comment>
<dbReference type="RefSeq" id="WP_258211238.1">
    <property type="nucleotide sequence ID" value="NZ_JANQBD010000001.1"/>
</dbReference>
<dbReference type="SUPFAM" id="SSF51905">
    <property type="entry name" value="FAD/NAD(P)-binding domain"/>
    <property type="match status" value="1"/>
</dbReference>
<dbReference type="PANTHER" id="PTHR42923:SF3">
    <property type="entry name" value="PROTOPORPHYRINOGEN OXIDASE"/>
    <property type="match status" value="1"/>
</dbReference>
<accession>A0ABT1Y8U4</accession>
<evidence type="ECO:0000256" key="9">
    <source>
        <dbReference type="ARBA" id="ARBA00023002"/>
    </source>
</evidence>
<keyword evidence="10 11" id="KW-0350">Heme biosynthesis</keyword>
<dbReference type="Gene3D" id="3.90.660.20">
    <property type="entry name" value="Protoporphyrinogen oxidase, mitochondrial, domain 2"/>
    <property type="match status" value="1"/>
</dbReference>
<keyword evidence="9 11" id="KW-0560">Oxidoreductase</keyword>
<dbReference type="GO" id="GO:0004729">
    <property type="term" value="F:oxygen-dependent protoporphyrinogen oxidase activity"/>
    <property type="evidence" value="ECO:0007669"/>
    <property type="project" value="UniProtKB-EC"/>
</dbReference>
<keyword evidence="14" id="KW-1185">Reference proteome</keyword>
<evidence type="ECO:0000256" key="5">
    <source>
        <dbReference type="ARBA" id="ARBA00012402"/>
    </source>
</evidence>
<comment type="cofactor">
    <cofactor evidence="2 11">
        <name>FAD</name>
        <dbReference type="ChEBI" id="CHEBI:57692"/>
    </cofactor>
</comment>
<evidence type="ECO:0000259" key="12">
    <source>
        <dbReference type="Pfam" id="PF01593"/>
    </source>
</evidence>
<evidence type="ECO:0000256" key="7">
    <source>
        <dbReference type="ARBA" id="ARBA00022630"/>
    </source>
</evidence>
<dbReference type="InterPro" id="IPR004572">
    <property type="entry name" value="Protoporphyrinogen_oxidase"/>
</dbReference>
<proteinExistence type="inferred from homology"/>
<dbReference type="SUPFAM" id="SSF54373">
    <property type="entry name" value="FAD-linked reductases, C-terminal domain"/>
    <property type="match status" value="1"/>
</dbReference>
<evidence type="ECO:0000256" key="1">
    <source>
        <dbReference type="ARBA" id="ARBA00001755"/>
    </source>
</evidence>
<dbReference type="EC" id="1.3.3.15" evidence="5 11"/>
<evidence type="ECO:0000256" key="4">
    <source>
        <dbReference type="ARBA" id="ARBA00008310"/>
    </source>
</evidence>
<sequence>MGNEPRHVAVIGGGITGLSAAYYLKKAMAEKGEAVKVTLIEKSGSFGGRIHTLKKDGFVIEKGPDSFLARKPAMIELTKELGLEDQLTGTNPNAKKTYILHGNRLHRMPPGLVLGIPTEIGPFMKTGLLSFAGKARAALDLLLPKRQSTDDESLGAFLERRLGKEVLTQIAEPLLAGIYAGDTYALSVKATFPQFHALEQKHRSLILGMTRNRKQGGEESKTLPEVAKNTVFLTFKEGLQTIVNGLVDALDDVHFMKDTEVSAIHKLKSKDDSGRSYELVYGGGLTERIDGAIIALPAYAIAPLLNEVPAAKELMTIDYASVANVILAFNANDMVRELDGSGLLAPRSENRFITACTWTSSKWLHTAPKGKVLLRCYVGRSGDERWLKMSEAEMIQAVRRDLQELLGITAEPLFTEITKMPRSMPQYPVEHLKLVQRVRSGLAEQMPGIHVTGAAFHGVGLPDCIRQGKETALALVSQLTVK</sequence>
<keyword evidence="8 11" id="KW-0274">FAD</keyword>
<gene>
    <name evidence="13" type="primary">hemG</name>
    <name evidence="13" type="ORF">NV381_00210</name>
</gene>
<protein>
    <recommendedName>
        <fullName evidence="6 11">Coproporphyrinogen III oxidase</fullName>
        <ecNumber evidence="5 11">1.3.3.15</ecNumber>
    </recommendedName>
</protein>
<evidence type="ECO:0000256" key="10">
    <source>
        <dbReference type="ARBA" id="ARBA00023133"/>
    </source>
</evidence>
<dbReference type="PANTHER" id="PTHR42923">
    <property type="entry name" value="PROTOPORPHYRINOGEN OXIDASE"/>
    <property type="match status" value="1"/>
</dbReference>
<dbReference type="Gene3D" id="1.10.3110.10">
    <property type="entry name" value="protoporphyrinogen ix oxidase, domain 3"/>
    <property type="match status" value="1"/>
</dbReference>